<feature type="active site" evidence="9">
    <location>
        <position position="183"/>
    </location>
</feature>
<dbReference type="InterPro" id="IPR001872">
    <property type="entry name" value="Peptidase_A8"/>
</dbReference>
<sequence length="232" mass="26387">MRLRYSLLLIVLVLLIDQITKIYVKTHFVLGEPVEVFSWFKILFIENEGAAWGTKLSDILPISDSAGKLILTIFRLFAIVGIGYWLYDIVAKKASKTLIISVSLIFAGAFGNIIDSVFYGVIFDDSYNQVATLFSDEPYGSIFYGKVVDMLYFPMIDTTWPEWMPFIGGNDFRFFEPVFNIADTAISTGVGILIVFNKKAFGKKEKDKEVISEQSVQEEQQEQQEQQEPQNI</sequence>
<dbReference type="EMBL" id="WXYO01000005">
    <property type="protein sequence ID" value="NAS12562.1"/>
    <property type="molecule type" value="Genomic_DNA"/>
</dbReference>
<keyword evidence="12" id="KW-0449">Lipoprotein</keyword>
<dbReference type="Pfam" id="PF01252">
    <property type="entry name" value="Peptidase_A8"/>
    <property type="match status" value="1"/>
</dbReference>
<evidence type="ECO:0000256" key="8">
    <source>
        <dbReference type="ARBA" id="ARBA00023136"/>
    </source>
</evidence>
<dbReference type="NCBIfam" id="NF011369">
    <property type="entry name" value="PRK14788.1"/>
    <property type="match status" value="1"/>
</dbReference>
<organism evidence="12 13">
    <name type="scientific">Poritiphilus flavus</name>
    <dbReference type="NCBI Taxonomy" id="2697053"/>
    <lineage>
        <taxon>Bacteria</taxon>
        <taxon>Pseudomonadati</taxon>
        <taxon>Bacteroidota</taxon>
        <taxon>Flavobacteriia</taxon>
        <taxon>Flavobacteriales</taxon>
        <taxon>Flavobacteriaceae</taxon>
        <taxon>Poritiphilus</taxon>
    </lineage>
</organism>
<keyword evidence="3 9" id="KW-0645">Protease</keyword>
<evidence type="ECO:0000256" key="5">
    <source>
        <dbReference type="ARBA" id="ARBA00022750"/>
    </source>
</evidence>
<dbReference type="EC" id="3.4.23.36" evidence="9"/>
<reference evidence="12 13" key="1">
    <citation type="submission" date="2020-01" db="EMBL/GenBank/DDBJ databases">
        <title>Bacteria diversity of Porities sp.</title>
        <authorList>
            <person name="Wang G."/>
        </authorList>
    </citation>
    <scope>NUCLEOTIDE SEQUENCE [LARGE SCALE GENOMIC DNA]</scope>
    <source>
        <strain evidence="12 13">R33</strain>
    </source>
</reference>
<dbReference type="GO" id="GO:0005886">
    <property type="term" value="C:plasma membrane"/>
    <property type="evidence" value="ECO:0007669"/>
    <property type="project" value="UniProtKB-SubCell"/>
</dbReference>
<dbReference type="GO" id="GO:0006508">
    <property type="term" value="P:proteolysis"/>
    <property type="evidence" value="ECO:0007669"/>
    <property type="project" value="UniProtKB-KW"/>
</dbReference>
<keyword evidence="6 9" id="KW-0378">Hydrolase</keyword>
<evidence type="ECO:0000256" key="9">
    <source>
        <dbReference type="HAMAP-Rule" id="MF_00161"/>
    </source>
</evidence>
<comment type="function">
    <text evidence="9">This protein specifically catalyzes the removal of signal peptides from prolipoproteins.</text>
</comment>
<comment type="subcellular location">
    <subcellularLocation>
        <location evidence="9">Cell membrane</location>
        <topology evidence="9">Multi-pass membrane protein</topology>
    </subcellularLocation>
</comment>
<comment type="pathway">
    <text evidence="9">Protein modification; lipoprotein biosynthesis (signal peptide cleavage).</text>
</comment>
<dbReference type="GO" id="GO:0004190">
    <property type="term" value="F:aspartic-type endopeptidase activity"/>
    <property type="evidence" value="ECO:0007669"/>
    <property type="project" value="UniProtKB-UniRule"/>
</dbReference>
<feature type="compositionally biased region" description="Low complexity" evidence="11">
    <location>
        <begin position="212"/>
        <end position="232"/>
    </location>
</feature>
<protein>
    <recommendedName>
        <fullName evidence="9">Lipoprotein signal peptidase</fullName>
        <ecNumber evidence="9">3.4.23.36</ecNumber>
    </recommendedName>
    <alternativeName>
        <fullName evidence="9">Prolipoprotein signal peptidase</fullName>
    </alternativeName>
    <alternativeName>
        <fullName evidence="9">Signal peptidase II</fullName>
        <shortName evidence="9">SPase II</shortName>
    </alternativeName>
</protein>
<evidence type="ECO:0000256" key="10">
    <source>
        <dbReference type="RuleBase" id="RU004181"/>
    </source>
</evidence>
<keyword evidence="2 9" id="KW-1003">Cell membrane</keyword>
<gene>
    <name evidence="9" type="primary">lspA</name>
    <name evidence="12" type="ORF">GTQ38_11155</name>
</gene>
<evidence type="ECO:0000256" key="11">
    <source>
        <dbReference type="SAM" id="MobiDB-lite"/>
    </source>
</evidence>
<feature type="transmembrane region" description="Helical" evidence="9">
    <location>
        <begin position="99"/>
        <end position="122"/>
    </location>
</feature>
<evidence type="ECO:0000256" key="7">
    <source>
        <dbReference type="ARBA" id="ARBA00022989"/>
    </source>
</evidence>
<dbReference type="PANTHER" id="PTHR33695:SF1">
    <property type="entry name" value="LIPOPROTEIN SIGNAL PEPTIDASE"/>
    <property type="match status" value="1"/>
</dbReference>
<evidence type="ECO:0000256" key="4">
    <source>
        <dbReference type="ARBA" id="ARBA00022692"/>
    </source>
</evidence>
<keyword evidence="7 9" id="KW-1133">Transmembrane helix</keyword>
<evidence type="ECO:0000313" key="13">
    <source>
        <dbReference type="Proteomes" id="UP000475249"/>
    </source>
</evidence>
<evidence type="ECO:0000256" key="2">
    <source>
        <dbReference type="ARBA" id="ARBA00022475"/>
    </source>
</evidence>
<dbReference type="AlphaFoldDB" id="A0A6L9ED45"/>
<evidence type="ECO:0000313" key="12">
    <source>
        <dbReference type="EMBL" id="NAS12562.1"/>
    </source>
</evidence>
<evidence type="ECO:0000256" key="6">
    <source>
        <dbReference type="ARBA" id="ARBA00022801"/>
    </source>
</evidence>
<name>A0A6L9ED45_9FLAO</name>
<keyword evidence="5 9" id="KW-0064">Aspartyl protease</keyword>
<feature type="active site" evidence="9">
    <location>
        <position position="149"/>
    </location>
</feature>
<keyword evidence="4 9" id="KW-0812">Transmembrane</keyword>
<accession>A0A6L9ED45</accession>
<comment type="caution">
    <text evidence="12">The sequence shown here is derived from an EMBL/GenBank/DDBJ whole genome shotgun (WGS) entry which is preliminary data.</text>
</comment>
<dbReference type="Proteomes" id="UP000475249">
    <property type="component" value="Unassembled WGS sequence"/>
</dbReference>
<dbReference type="PRINTS" id="PR00781">
    <property type="entry name" value="LIPOSIGPTASE"/>
</dbReference>
<evidence type="ECO:0000256" key="1">
    <source>
        <dbReference type="ARBA" id="ARBA00006139"/>
    </source>
</evidence>
<proteinExistence type="inferred from homology"/>
<evidence type="ECO:0000256" key="3">
    <source>
        <dbReference type="ARBA" id="ARBA00022670"/>
    </source>
</evidence>
<comment type="catalytic activity">
    <reaction evidence="9">
        <text>Release of signal peptides from bacterial membrane prolipoproteins. Hydrolyzes -Xaa-Yaa-Zaa-|-(S,diacylglyceryl)Cys-, in which Xaa is hydrophobic (preferably Leu), and Yaa (Ala or Ser) and Zaa (Gly or Ala) have small, neutral side chains.</text>
        <dbReference type="EC" id="3.4.23.36"/>
    </reaction>
</comment>
<comment type="caution">
    <text evidence="9">Lacks conserved residue(s) required for the propagation of feature annotation.</text>
</comment>
<comment type="similarity">
    <text evidence="1 9 10">Belongs to the peptidase A8 family.</text>
</comment>
<feature type="transmembrane region" description="Helical" evidence="9">
    <location>
        <begin position="69"/>
        <end position="87"/>
    </location>
</feature>
<dbReference type="PANTHER" id="PTHR33695">
    <property type="entry name" value="LIPOPROTEIN SIGNAL PEPTIDASE"/>
    <property type="match status" value="1"/>
</dbReference>
<keyword evidence="13" id="KW-1185">Reference proteome</keyword>
<dbReference type="UniPathway" id="UPA00665"/>
<feature type="region of interest" description="Disordered" evidence="11">
    <location>
        <begin position="211"/>
        <end position="232"/>
    </location>
</feature>
<feature type="transmembrane region" description="Helical" evidence="9">
    <location>
        <begin position="178"/>
        <end position="196"/>
    </location>
</feature>
<dbReference type="HAMAP" id="MF_00161">
    <property type="entry name" value="LspA"/>
    <property type="match status" value="1"/>
</dbReference>
<dbReference type="RefSeq" id="WP_161435600.1">
    <property type="nucleotide sequence ID" value="NZ_WXYO01000005.1"/>
</dbReference>
<keyword evidence="8 9" id="KW-0472">Membrane</keyword>